<evidence type="ECO:0000259" key="9">
    <source>
        <dbReference type="Pfam" id="PF24626"/>
    </source>
</evidence>
<dbReference type="InterPro" id="IPR012337">
    <property type="entry name" value="RNaseH-like_sf"/>
</dbReference>
<keyword evidence="11" id="KW-1185">Reference proteome</keyword>
<dbReference type="Gene3D" id="3.30.420.10">
    <property type="entry name" value="Ribonuclease H-like superfamily/Ribonuclease H"/>
    <property type="match status" value="1"/>
</dbReference>
<dbReference type="SUPFAM" id="SSF53098">
    <property type="entry name" value="Ribonuclease H-like"/>
    <property type="match status" value="1"/>
</dbReference>
<keyword evidence="5" id="KW-0378">Hydrolase</keyword>
<proteinExistence type="predicted"/>
<evidence type="ECO:0000313" key="11">
    <source>
        <dbReference type="Proteomes" id="UP000233551"/>
    </source>
</evidence>
<dbReference type="PANTHER" id="PTHR35046">
    <property type="entry name" value="ZINC KNUCKLE (CCHC-TYPE) FAMILY PROTEIN"/>
    <property type="match status" value="1"/>
</dbReference>
<dbReference type="SUPFAM" id="SSF56672">
    <property type="entry name" value="DNA/RNA polymerases"/>
    <property type="match status" value="2"/>
</dbReference>
<reference evidence="10 11" key="1">
    <citation type="submission" date="2017-11" db="EMBL/GenBank/DDBJ databases">
        <title>De-novo sequencing of pomegranate (Punica granatum L.) genome.</title>
        <authorList>
            <person name="Akparov Z."/>
            <person name="Amiraslanov A."/>
            <person name="Hajiyeva S."/>
            <person name="Abbasov M."/>
            <person name="Kaur K."/>
            <person name="Hamwieh A."/>
            <person name="Solovyev V."/>
            <person name="Salamov A."/>
            <person name="Braich B."/>
            <person name="Kosarev P."/>
            <person name="Mahmoud A."/>
            <person name="Hajiyev E."/>
            <person name="Babayeva S."/>
            <person name="Izzatullayeva V."/>
            <person name="Mammadov A."/>
            <person name="Mammadov A."/>
            <person name="Sharifova S."/>
            <person name="Ojaghi J."/>
            <person name="Eynullazada K."/>
            <person name="Bayramov B."/>
            <person name="Abdulazimova A."/>
            <person name="Shahmuradov I."/>
        </authorList>
    </citation>
    <scope>NUCLEOTIDE SEQUENCE [LARGE SCALE GENOMIC DNA]</scope>
    <source>
        <strain evidence="11">cv. AG2017</strain>
        <tissue evidence="10">Leaf</tissue>
    </source>
</reference>
<evidence type="ECO:0000256" key="2">
    <source>
        <dbReference type="ARBA" id="ARBA00022695"/>
    </source>
</evidence>
<protein>
    <submittedName>
        <fullName evidence="10">Uncharacterized protein</fullName>
    </submittedName>
</protein>
<evidence type="ECO:0000256" key="3">
    <source>
        <dbReference type="ARBA" id="ARBA00022722"/>
    </source>
</evidence>
<evidence type="ECO:0000256" key="5">
    <source>
        <dbReference type="ARBA" id="ARBA00022801"/>
    </source>
</evidence>
<dbReference type="InterPro" id="IPR036397">
    <property type="entry name" value="RNaseH_sf"/>
</dbReference>
<dbReference type="PANTHER" id="PTHR35046:SF18">
    <property type="entry name" value="RNA-DIRECTED DNA POLYMERASE"/>
    <property type="match status" value="1"/>
</dbReference>
<name>A0A2I0ICM5_PUNGR</name>
<dbReference type="GO" id="GO:0004519">
    <property type="term" value="F:endonuclease activity"/>
    <property type="evidence" value="ECO:0007669"/>
    <property type="project" value="UniProtKB-KW"/>
</dbReference>
<dbReference type="STRING" id="22663.A0A2I0ICM5"/>
<dbReference type="InterPro" id="IPR056924">
    <property type="entry name" value="SH3_Tf2-1"/>
</dbReference>
<feature type="region of interest" description="Disordered" evidence="7">
    <location>
        <begin position="429"/>
        <end position="454"/>
    </location>
</feature>
<dbReference type="InterPro" id="IPR041373">
    <property type="entry name" value="RT_RNaseH"/>
</dbReference>
<evidence type="ECO:0000259" key="8">
    <source>
        <dbReference type="Pfam" id="PF17917"/>
    </source>
</evidence>
<keyword evidence="4" id="KW-0255">Endonuclease</keyword>
<keyword evidence="6" id="KW-0695">RNA-directed DNA polymerase</keyword>
<gene>
    <name evidence="10" type="ORF">CRG98_037868</name>
</gene>
<dbReference type="EMBL" id="PGOL01003315">
    <property type="protein sequence ID" value="PKI41735.1"/>
    <property type="molecule type" value="Genomic_DNA"/>
</dbReference>
<evidence type="ECO:0000256" key="6">
    <source>
        <dbReference type="ARBA" id="ARBA00022918"/>
    </source>
</evidence>
<evidence type="ECO:0000256" key="7">
    <source>
        <dbReference type="SAM" id="MobiDB-lite"/>
    </source>
</evidence>
<feature type="domain" description="Tf2-1-like SH3-like" evidence="9">
    <location>
        <begin position="370"/>
        <end position="429"/>
    </location>
</feature>
<dbReference type="GO" id="GO:0003676">
    <property type="term" value="F:nucleic acid binding"/>
    <property type="evidence" value="ECO:0007669"/>
    <property type="project" value="InterPro"/>
</dbReference>
<feature type="domain" description="Reverse transcriptase RNase H-like" evidence="8">
    <location>
        <begin position="143"/>
        <end position="213"/>
    </location>
</feature>
<dbReference type="GO" id="GO:0016787">
    <property type="term" value="F:hydrolase activity"/>
    <property type="evidence" value="ECO:0007669"/>
    <property type="project" value="UniProtKB-KW"/>
</dbReference>
<dbReference type="GO" id="GO:0003964">
    <property type="term" value="F:RNA-directed DNA polymerase activity"/>
    <property type="evidence" value="ECO:0007669"/>
    <property type="project" value="UniProtKB-KW"/>
</dbReference>
<dbReference type="Pfam" id="PF17917">
    <property type="entry name" value="RT_RNaseH"/>
    <property type="match status" value="1"/>
</dbReference>
<keyword evidence="1" id="KW-0808">Transferase</keyword>
<dbReference type="Proteomes" id="UP000233551">
    <property type="component" value="Unassembled WGS sequence"/>
</dbReference>
<dbReference type="Pfam" id="PF24626">
    <property type="entry name" value="SH3_Tf2-1"/>
    <property type="match status" value="1"/>
</dbReference>
<sequence>MNLVTGNNLLSLAQFREELHDAEYMFALVGREVVEEDIAPIESLPILKEFQDVFLEELSNGLPPLRDIQHHIDLQLGASLPNKLHYRMSSAEHEELRRQVEELVSKGFIRESMSPCAVPTLLVPKNDGSWYKCVDNQAINKITVGIEAVLSQNSRPISFFSEKLTGAKVRYNTYDVEFYVVVQAVTHWQHYLFHREFILYTDREALKYLHSRGKPWVDISMDFILGLSRTQRRNDYIYVVVDRFSKIAHFIPCKNTIDAVQVVQLYFRKTYGQTEVVNRSLGNLLRGLVGEHVKCWDQKLSQEEFAQNHAVNRNTGFIPSRWYIPLLLRVPLICYPCRIRPGSMNNLEEAARKYKTAADRKRRHVDFEVGDFVWVVLIKDHFSASDYHKLTIRKIGPVEVVEKINPNAYRLKPPNRIRTAGVFNVKHPIPYTGDSSNEDNSRANSLYPGENDAAEEAANRYLEKNRF</sequence>
<evidence type="ECO:0000256" key="1">
    <source>
        <dbReference type="ARBA" id="ARBA00022679"/>
    </source>
</evidence>
<keyword evidence="2" id="KW-0548">Nucleotidyltransferase</keyword>
<evidence type="ECO:0000256" key="4">
    <source>
        <dbReference type="ARBA" id="ARBA00022759"/>
    </source>
</evidence>
<accession>A0A2I0ICM5</accession>
<organism evidence="10 11">
    <name type="scientific">Punica granatum</name>
    <name type="common">Pomegranate</name>
    <dbReference type="NCBI Taxonomy" id="22663"/>
    <lineage>
        <taxon>Eukaryota</taxon>
        <taxon>Viridiplantae</taxon>
        <taxon>Streptophyta</taxon>
        <taxon>Embryophyta</taxon>
        <taxon>Tracheophyta</taxon>
        <taxon>Spermatophyta</taxon>
        <taxon>Magnoliopsida</taxon>
        <taxon>eudicotyledons</taxon>
        <taxon>Gunneridae</taxon>
        <taxon>Pentapetalae</taxon>
        <taxon>rosids</taxon>
        <taxon>malvids</taxon>
        <taxon>Myrtales</taxon>
        <taxon>Lythraceae</taxon>
        <taxon>Punica</taxon>
    </lineage>
</organism>
<dbReference type="Gene3D" id="3.10.10.10">
    <property type="entry name" value="HIV Type 1 Reverse Transcriptase, subunit A, domain 1"/>
    <property type="match status" value="1"/>
</dbReference>
<comment type="caution">
    <text evidence="10">The sequence shown here is derived from an EMBL/GenBank/DDBJ whole genome shotgun (WGS) entry which is preliminary data.</text>
</comment>
<dbReference type="InterPro" id="IPR043502">
    <property type="entry name" value="DNA/RNA_pol_sf"/>
</dbReference>
<dbReference type="AlphaFoldDB" id="A0A2I0ICM5"/>
<keyword evidence="3" id="KW-0540">Nuclease</keyword>
<evidence type="ECO:0000313" key="10">
    <source>
        <dbReference type="EMBL" id="PKI41735.1"/>
    </source>
</evidence>